<comment type="caution">
    <text evidence="5">The sequence shown here is derived from an EMBL/GenBank/DDBJ whole genome shotgun (WGS) entry which is preliminary data.</text>
</comment>
<proteinExistence type="predicted"/>
<dbReference type="PANTHER" id="PTHR43284">
    <property type="entry name" value="ASPARAGINE SYNTHETASE (GLUTAMINE-HYDROLYZING)"/>
    <property type="match status" value="1"/>
</dbReference>
<dbReference type="GO" id="GO:0006529">
    <property type="term" value="P:asparagine biosynthetic process"/>
    <property type="evidence" value="ECO:0007669"/>
    <property type="project" value="InterPro"/>
</dbReference>
<dbReference type="InterPro" id="IPR001962">
    <property type="entry name" value="Asn_synthase"/>
</dbReference>
<evidence type="ECO:0000313" key="5">
    <source>
        <dbReference type="EMBL" id="EEN82044.1"/>
    </source>
</evidence>
<dbReference type="Proteomes" id="UP000004295">
    <property type="component" value="Unassembled WGS sequence"/>
</dbReference>
<evidence type="ECO:0000256" key="2">
    <source>
        <dbReference type="ARBA" id="ARBA00012737"/>
    </source>
</evidence>
<dbReference type="InterPro" id="IPR051786">
    <property type="entry name" value="ASN_synthetase/amidase"/>
</dbReference>
<dbReference type="GO" id="GO:0004066">
    <property type="term" value="F:asparagine synthase (glutamine-hydrolyzing) activity"/>
    <property type="evidence" value="ECO:0007669"/>
    <property type="project" value="UniProtKB-EC"/>
</dbReference>
<comment type="catalytic activity">
    <reaction evidence="3">
        <text>L-aspartate + L-glutamine + ATP + H2O = L-asparagine + L-glutamate + AMP + diphosphate + H(+)</text>
        <dbReference type="Rhea" id="RHEA:12228"/>
        <dbReference type="ChEBI" id="CHEBI:15377"/>
        <dbReference type="ChEBI" id="CHEBI:15378"/>
        <dbReference type="ChEBI" id="CHEBI:29985"/>
        <dbReference type="ChEBI" id="CHEBI:29991"/>
        <dbReference type="ChEBI" id="CHEBI:30616"/>
        <dbReference type="ChEBI" id="CHEBI:33019"/>
        <dbReference type="ChEBI" id="CHEBI:58048"/>
        <dbReference type="ChEBI" id="CHEBI:58359"/>
        <dbReference type="ChEBI" id="CHEBI:456215"/>
        <dbReference type="EC" id="6.3.5.4"/>
    </reaction>
</comment>
<keyword evidence="6" id="KW-1185">Reference proteome</keyword>
<protein>
    <recommendedName>
        <fullName evidence="2">asparagine synthase (glutamine-hydrolyzing)</fullName>
        <ecNumber evidence="2">6.3.5.4</ecNumber>
    </recommendedName>
</protein>
<comment type="pathway">
    <text evidence="1">Amino-acid biosynthesis; L-asparagine biosynthesis; L-asparagine from L-aspartate (L-Gln route): step 1/1.</text>
</comment>
<dbReference type="AlphaFoldDB" id="C3JCR4"/>
<organism evidence="5 6">
    <name type="scientific">Porphyromonas endodontalis (strain ATCC 35406 / DSM 24491 / JCM 8526 / CCUG 16442 / BCRC 14492 / NCTC 13058 / HG 370)</name>
    <name type="common">Bacteroides endodontalis</name>
    <dbReference type="NCBI Taxonomy" id="553175"/>
    <lineage>
        <taxon>Bacteria</taxon>
        <taxon>Pseudomonadati</taxon>
        <taxon>Bacteroidota</taxon>
        <taxon>Bacteroidia</taxon>
        <taxon>Bacteroidales</taxon>
        <taxon>Porphyromonadaceae</taxon>
        <taxon>Porphyromonas</taxon>
    </lineage>
</organism>
<gene>
    <name evidence="5" type="ORF">POREN0001_1932</name>
</gene>
<dbReference type="STRING" id="553175.POREN0001_1932"/>
<dbReference type="EC" id="6.3.5.4" evidence="2"/>
<dbReference type="Gene3D" id="3.40.50.620">
    <property type="entry name" value="HUPs"/>
    <property type="match status" value="1"/>
</dbReference>
<dbReference type="Pfam" id="PF00733">
    <property type="entry name" value="Asn_synthase"/>
    <property type="match status" value="1"/>
</dbReference>
<accession>C3JCR4</accession>
<evidence type="ECO:0000256" key="3">
    <source>
        <dbReference type="ARBA" id="ARBA00048741"/>
    </source>
</evidence>
<evidence type="ECO:0000313" key="6">
    <source>
        <dbReference type="Proteomes" id="UP000004295"/>
    </source>
</evidence>
<sequence length="530" mass="60832">MATPQQATSVARGEAFRTTDSAFLSSDGILQHFSTARSEQDYLQRAAELNGSWYYISNSQPTPSHDIFAFVDHRSTLSLYYRIEGSAIRFSNNGFDLIHANETRIETPPTTLLFFSQWGFTPEDSTLHPDIKRIPVGCGIHFSPSTREVTTLRYDTSLYEGPRLEGIGYEEAKQLFRERLSCAMDRMAQRLESHPVVLPLTAGRDSRLIALALKERDITSVSTCTYGASEGIHEVQRARTIAQKLGFPHHFISTLPTGYDKRGYTQDAEAIKYLKQISGLGSGYFFAEYTTAQQMAQRYPGAVVLPGHNGDIIGGDNLHLRFVEGATRLETNAYLMCFHENGNRRLERNEVAQLANLHQTLLASYPQDKTAIELFETFRNRELMPKYYINSSRSWRYFGLSVWMPFLDKDLCQFMHSLPAPYRIGKRLYEEVSTELFREAGISFANDFSAYQQWQKPAFRVKQLLRPFFVYQHSRRRRPLFPKGDLMGFRQLMAGDLLKEVQHKVPWHPTTINGLSFAWWLQYNNCLPKD</sequence>
<name>C3JCR4_POREA</name>
<dbReference type="EMBL" id="ACNN01000035">
    <property type="protein sequence ID" value="EEN82044.1"/>
    <property type="molecule type" value="Genomic_DNA"/>
</dbReference>
<feature type="domain" description="Asparagine synthetase" evidence="4">
    <location>
        <begin position="191"/>
        <end position="427"/>
    </location>
</feature>
<dbReference type="eggNOG" id="COG0367">
    <property type="taxonomic scope" value="Bacteria"/>
</dbReference>
<evidence type="ECO:0000256" key="1">
    <source>
        <dbReference type="ARBA" id="ARBA00005187"/>
    </source>
</evidence>
<dbReference type="SUPFAM" id="SSF52402">
    <property type="entry name" value="Adenine nucleotide alpha hydrolases-like"/>
    <property type="match status" value="1"/>
</dbReference>
<dbReference type="InterPro" id="IPR014729">
    <property type="entry name" value="Rossmann-like_a/b/a_fold"/>
</dbReference>
<evidence type="ECO:0000259" key="4">
    <source>
        <dbReference type="Pfam" id="PF00733"/>
    </source>
</evidence>
<reference evidence="5 6" key="1">
    <citation type="submission" date="2009-04" db="EMBL/GenBank/DDBJ databases">
        <authorList>
            <person name="Sebastian Y."/>
            <person name="Madupu R."/>
            <person name="Durkin A.S."/>
            <person name="Torralba M."/>
            <person name="Methe B."/>
            <person name="Sutton G.G."/>
            <person name="Strausberg R.L."/>
            <person name="Nelson K.E."/>
        </authorList>
    </citation>
    <scope>NUCLEOTIDE SEQUENCE [LARGE SCALE GENOMIC DNA]</scope>
    <source>
        <strain evidence="6">ATCC 35406 / BCRC 14492 / JCM 8526 / NCTC 13058 / HG 370</strain>
    </source>
</reference>
<dbReference type="PANTHER" id="PTHR43284:SF1">
    <property type="entry name" value="ASPARAGINE SYNTHETASE"/>
    <property type="match status" value="1"/>
</dbReference>